<sequence length="128" mass="14612">MANLRRALLFTIPRILNSSNGTSVATSTLPSHNLYRPLTGTFSRFITSNEASSPNNIDLSNEESKRRLFNRLIYRSKQRGYLELDLVLGKWVEEHIQSMDENGIKSLVHVLDLHLLQKGLRGNLQHAR</sequence>
<name>A0A1S3XV79_TOBAC</name>
<dbReference type="GO" id="GO:0005739">
    <property type="term" value="C:mitochondrion"/>
    <property type="evidence" value="ECO:0000318"/>
    <property type="project" value="GO_Central"/>
</dbReference>
<dbReference type="KEGG" id="nta:107769180"/>
<gene>
    <name evidence="2" type="primary">LOC107769180</name>
</gene>
<dbReference type="GO" id="GO:0006121">
    <property type="term" value="P:mitochondrial electron transport, succinate to ubiquinone"/>
    <property type="evidence" value="ECO:0000318"/>
    <property type="project" value="GO_Central"/>
</dbReference>
<dbReference type="GO" id="GO:0034553">
    <property type="term" value="P:mitochondrial respiratory chain complex II assembly"/>
    <property type="evidence" value="ECO:0000318"/>
    <property type="project" value="GO_Central"/>
</dbReference>
<dbReference type="Pfam" id="PF03937">
    <property type="entry name" value="Sdh5"/>
    <property type="match status" value="1"/>
</dbReference>
<organism evidence="2">
    <name type="scientific">Nicotiana tabacum</name>
    <name type="common">Common tobacco</name>
    <dbReference type="NCBI Taxonomy" id="4097"/>
    <lineage>
        <taxon>Eukaryota</taxon>
        <taxon>Viridiplantae</taxon>
        <taxon>Streptophyta</taxon>
        <taxon>Embryophyta</taxon>
        <taxon>Tracheophyta</taxon>
        <taxon>Spermatophyta</taxon>
        <taxon>Magnoliopsida</taxon>
        <taxon>eudicotyledons</taxon>
        <taxon>Gunneridae</taxon>
        <taxon>Pentapetalae</taxon>
        <taxon>asterids</taxon>
        <taxon>lamiids</taxon>
        <taxon>Solanales</taxon>
        <taxon>Solanaceae</taxon>
        <taxon>Nicotianoideae</taxon>
        <taxon>Nicotianeae</taxon>
        <taxon>Nicotiana</taxon>
    </lineage>
</organism>
<evidence type="ECO:0000256" key="1">
    <source>
        <dbReference type="ARBA" id="ARBA00023186"/>
    </source>
</evidence>
<dbReference type="PANTHER" id="PTHR12469:SF2">
    <property type="entry name" value="SUCCINATE DEHYDROGENASE ASSEMBLY FACTOR 2, MITOCHONDRIAL"/>
    <property type="match status" value="1"/>
</dbReference>
<dbReference type="GO" id="GO:0006099">
    <property type="term" value="P:tricarboxylic acid cycle"/>
    <property type="evidence" value="ECO:0000318"/>
    <property type="project" value="GO_Central"/>
</dbReference>
<keyword evidence="1" id="KW-0143">Chaperone</keyword>
<dbReference type="OrthoDB" id="284292at2759"/>
<evidence type="ECO:0000313" key="2">
    <source>
        <dbReference type="RefSeq" id="XP_016443851.1"/>
    </source>
</evidence>
<dbReference type="RefSeq" id="XP_016443851.1">
    <property type="nucleotide sequence ID" value="XM_016588365.1"/>
</dbReference>
<proteinExistence type="predicted"/>
<protein>
    <submittedName>
        <fullName evidence="2">Succinate dehydrogenase assembly factor 2, mitochondrial isoform X1</fullName>
    </submittedName>
</protein>
<dbReference type="Gene3D" id="1.10.150.250">
    <property type="entry name" value="Flavinator of succinate dehydrogenase"/>
    <property type="match status" value="1"/>
</dbReference>
<dbReference type="InterPro" id="IPR036714">
    <property type="entry name" value="SDH_sf"/>
</dbReference>
<dbReference type="PaxDb" id="4097-A0A1S3XV79"/>
<dbReference type="AlphaFoldDB" id="A0A1S3XV79"/>
<reference evidence="2" key="1">
    <citation type="submission" date="2025-08" db="UniProtKB">
        <authorList>
            <consortium name="RefSeq"/>
        </authorList>
    </citation>
    <scope>IDENTIFICATION</scope>
</reference>
<dbReference type="SUPFAM" id="SSF109910">
    <property type="entry name" value="YgfY-like"/>
    <property type="match status" value="1"/>
</dbReference>
<dbReference type="STRING" id="4097.A0A1S3XV79"/>
<accession>A0A1S3XV79</accession>
<dbReference type="InterPro" id="IPR005631">
    <property type="entry name" value="SDH"/>
</dbReference>
<dbReference type="PANTHER" id="PTHR12469">
    <property type="entry name" value="PROTEIN EMI5 HOMOLOG, MITOCHONDRIAL"/>
    <property type="match status" value="1"/>
</dbReference>